<dbReference type="GO" id="GO:0005813">
    <property type="term" value="C:centrosome"/>
    <property type="evidence" value="ECO:0007669"/>
    <property type="project" value="TreeGrafter"/>
</dbReference>
<gene>
    <name evidence="2" type="primary">107370910</name>
</gene>
<feature type="compositionally biased region" description="Polar residues" evidence="1">
    <location>
        <begin position="125"/>
        <end position="141"/>
    </location>
</feature>
<dbReference type="PANTHER" id="PTHR46603:SF1">
    <property type="entry name" value="ABSCISSION_NOCUT CHECKPOINT REGULATOR"/>
    <property type="match status" value="1"/>
</dbReference>
<dbReference type="InterPro" id="IPR044553">
    <property type="entry name" value="Bbox1_ANCHR"/>
</dbReference>
<dbReference type="eggNOG" id="KOG1818">
    <property type="taxonomic scope" value="Eukaryota"/>
</dbReference>
<dbReference type="STRING" id="32264.T1JX45"/>
<dbReference type="KEGG" id="tut:107370910"/>
<reference evidence="3" key="1">
    <citation type="submission" date="2011-08" db="EMBL/GenBank/DDBJ databases">
        <authorList>
            <person name="Rombauts S."/>
        </authorList>
    </citation>
    <scope>NUCLEOTIDE SEQUENCE</scope>
    <source>
        <strain evidence="3">London</strain>
    </source>
</reference>
<evidence type="ECO:0000313" key="3">
    <source>
        <dbReference type="Proteomes" id="UP000015104"/>
    </source>
</evidence>
<reference evidence="2" key="2">
    <citation type="submission" date="2015-06" db="UniProtKB">
        <authorList>
            <consortium name="EnsemblMetazoa"/>
        </authorList>
    </citation>
    <scope>IDENTIFICATION</scope>
</reference>
<dbReference type="HOGENOM" id="CLU_1367782_0_0_1"/>
<name>T1JX45_TETUR</name>
<proteinExistence type="predicted"/>
<dbReference type="Proteomes" id="UP000015104">
    <property type="component" value="Unassembled WGS sequence"/>
</dbReference>
<organism evidence="2 3">
    <name type="scientific">Tetranychus urticae</name>
    <name type="common">Two-spotted spider mite</name>
    <dbReference type="NCBI Taxonomy" id="32264"/>
    <lineage>
        <taxon>Eukaryota</taxon>
        <taxon>Metazoa</taxon>
        <taxon>Ecdysozoa</taxon>
        <taxon>Arthropoda</taxon>
        <taxon>Chelicerata</taxon>
        <taxon>Arachnida</taxon>
        <taxon>Acari</taxon>
        <taxon>Acariformes</taxon>
        <taxon>Trombidiformes</taxon>
        <taxon>Prostigmata</taxon>
        <taxon>Eleutherengona</taxon>
        <taxon>Raphignathae</taxon>
        <taxon>Tetranychoidea</taxon>
        <taxon>Tetranychidae</taxon>
        <taxon>Tetranychus</taxon>
    </lineage>
</organism>
<dbReference type="GO" id="GO:0009838">
    <property type="term" value="P:abscission"/>
    <property type="evidence" value="ECO:0007669"/>
    <property type="project" value="TreeGrafter"/>
</dbReference>
<dbReference type="AlphaFoldDB" id="T1JX45"/>
<dbReference type="GO" id="GO:0030496">
    <property type="term" value="C:midbody"/>
    <property type="evidence" value="ECO:0007669"/>
    <property type="project" value="TreeGrafter"/>
</dbReference>
<dbReference type="Pfam" id="PF22586">
    <property type="entry name" value="ANCHR-like_BBOX"/>
    <property type="match status" value="1"/>
</dbReference>
<dbReference type="OMA" id="YGCENDL"/>
<dbReference type="GO" id="GO:0032266">
    <property type="term" value="F:phosphatidylinositol-3-phosphate binding"/>
    <property type="evidence" value="ECO:0007669"/>
    <property type="project" value="TreeGrafter"/>
</dbReference>
<sequence>MDDKELEERLARLRGLPASRKSDPPITVIINKQASKTETEQSDELLKRMMAEAVLDQTHRQSRLTKQKSTDEEIADRLARLRGISNPVSNIPIVEDPPQLDSDEESDLLVEKIMSETKLPDLSRLPSTLGISSQDQKPSEPNSDEEELPWCTLCNEDAVIRCYGCENDLFCRSCFKQFHRDSDMKGHKTVGFSKKKNSDD</sequence>
<accession>T1JX45</accession>
<dbReference type="EnsemblMetazoa" id="tetur02g10650.1">
    <property type="protein sequence ID" value="tetur02g10650.1"/>
    <property type="gene ID" value="tetur02g10650"/>
</dbReference>
<dbReference type="OrthoDB" id="5407799at2759"/>
<evidence type="ECO:0000256" key="1">
    <source>
        <dbReference type="SAM" id="MobiDB-lite"/>
    </source>
</evidence>
<dbReference type="EMBL" id="CAEY01000824">
    <property type="status" value="NOT_ANNOTATED_CDS"/>
    <property type="molecule type" value="Genomic_DNA"/>
</dbReference>
<keyword evidence="3" id="KW-1185">Reference proteome</keyword>
<dbReference type="SUPFAM" id="SSF57845">
    <property type="entry name" value="B-box zinc-binding domain"/>
    <property type="match status" value="1"/>
</dbReference>
<feature type="region of interest" description="Disordered" evidence="1">
    <location>
        <begin position="121"/>
        <end position="147"/>
    </location>
</feature>
<protein>
    <submittedName>
        <fullName evidence="2">Uncharacterized protein</fullName>
    </submittedName>
</protein>
<dbReference type="PANTHER" id="PTHR46603">
    <property type="entry name" value="ABSCISSION/NOCUT CHECKPOINT REGULATOR"/>
    <property type="match status" value="1"/>
</dbReference>
<dbReference type="GO" id="GO:0044878">
    <property type="term" value="P:mitotic cytokinesis checkpoint signaling"/>
    <property type="evidence" value="ECO:0007669"/>
    <property type="project" value="TreeGrafter"/>
</dbReference>
<evidence type="ECO:0000313" key="2">
    <source>
        <dbReference type="EnsemblMetazoa" id="tetur02g10650.1"/>
    </source>
</evidence>
<dbReference type="GO" id="GO:0032154">
    <property type="term" value="C:cleavage furrow"/>
    <property type="evidence" value="ECO:0007669"/>
    <property type="project" value="TreeGrafter"/>
</dbReference>
<dbReference type="CDD" id="cd19817">
    <property type="entry name" value="Bbox1_ANCHR-like"/>
    <property type="match status" value="1"/>
</dbReference>